<dbReference type="SUPFAM" id="SSF47095">
    <property type="entry name" value="HMG-box"/>
    <property type="match status" value="1"/>
</dbReference>
<dbReference type="EMBL" id="KT212517">
    <property type="protein sequence ID" value="ANQ32548.1"/>
    <property type="molecule type" value="Genomic_DNA"/>
</dbReference>
<dbReference type="EMBL" id="LLXL01000216">
    <property type="protein sequence ID" value="PKK75889.1"/>
    <property type="molecule type" value="Genomic_DNA"/>
</dbReference>
<proteinExistence type="predicted"/>
<dbReference type="VEuPathDB" id="FungiDB:RhiirA1_466508"/>
<dbReference type="AlphaFoldDB" id="A0A1B1EUQ7"/>
<protein>
    <submittedName>
        <fullName evidence="1">MATA-HMG</fullName>
    </submittedName>
</protein>
<dbReference type="VEuPathDB" id="FungiDB:RhiirFUN_016288"/>
<dbReference type="InterPro" id="IPR036910">
    <property type="entry name" value="HMG_box_dom_sf"/>
</dbReference>
<evidence type="ECO:0000313" key="1">
    <source>
        <dbReference type="EMBL" id="ANQ32548.1"/>
    </source>
</evidence>
<reference evidence="2 3" key="2">
    <citation type="submission" date="2016-04" db="EMBL/GenBank/DDBJ databases">
        <title>Genome analyses suggest a sexual origin of heterokaryosis in a supposedly ancient asexual fungus.</title>
        <authorList>
            <person name="Ropars J."/>
            <person name="Sedzielewska K."/>
            <person name="Noel J."/>
            <person name="Charron P."/>
            <person name="Farinelli L."/>
            <person name="Marton T."/>
            <person name="Kruger M."/>
            <person name="Pelin A."/>
            <person name="Brachmann A."/>
            <person name="Corradi N."/>
        </authorList>
    </citation>
    <scope>NUCLEOTIDE SEQUENCE [LARGE SCALE GENOMIC DNA]</scope>
    <source>
        <strain evidence="2 3">C2</strain>
    </source>
</reference>
<dbReference type="Proteomes" id="UP000233469">
    <property type="component" value="Unassembled WGS sequence"/>
</dbReference>
<reference evidence="1" key="1">
    <citation type="submission" date="2015-06" db="EMBL/GenBank/DDBJ databases">
        <title>Evolution and Diversity of Sexually-Related Genes in an Arbuscular Mycorrhizal Fungi.</title>
        <authorList>
            <person name="Charron P."/>
            <person name="Marton T."/>
            <person name="Corradi N."/>
        </authorList>
    </citation>
    <scope>NUCLEOTIDE SEQUENCE</scope>
    <source>
        <strain evidence="1">C2</strain>
    </source>
</reference>
<gene>
    <name evidence="1" type="primary">HMG209</name>
    <name evidence="2" type="ORF">RhiirC2_773107</name>
</gene>
<name>A0A1B1EUQ7_9GLOM</name>
<dbReference type="VEuPathDB" id="FungiDB:FUN_012182"/>
<evidence type="ECO:0000313" key="2">
    <source>
        <dbReference type="EMBL" id="PKK75889.1"/>
    </source>
</evidence>
<evidence type="ECO:0000313" key="3">
    <source>
        <dbReference type="Proteomes" id="UP000233469"/>
    </source>
</evidence>
<sequence>MDEIETLAKSLVQRLNRKNIFPPLFNEPESFVPPMGSKPKKPVNSFIICRQNVCKEAKTKGAHNMRIISKATSILWRSATSGERTVYKNIANRVCEIHLLRNSTLINSTTYINSTANINSTAYNQLPSISPSISRQLPFPSPSSIFETSNMFFNDYNDQIIPFNYEDSDEEYHYQWI</sequence>
<accession>A0A1B1EUQ7</accession>
<reference evidence="2 3" key="3">
    <citation type="submission" date="2017-10" db="EMBL/GenBank/DDBJ databases">
        <title>Extensive intraspecific genome diversity in a model arbuscular mycorrhizal fungus.</title>
        <authorList>
            <person name="Chen E.C.H."/>
            <person name="Morin E."/>
            <person name="Baudet D."/>
            <person name="Noel J."/>
            <person name="Ndikumana S."/>
            <person name="Charron P."/>
            <person name="St-Onge C."/>
            <person name="Giorgi J."/>
            <person name="Grigoriev I.V."/>
            <person name="Roux C."/>
            <person name="Martin F.M."/>
            <person name="Corradi N."/>
        </authorList>
    </citation>
    <scope>NUCLEOTIDE SEQUENCE [LARGE SCALE GENOMIC DNA]</scope>
    <source>
        <strain evidence="2 3">C2</strain>
    </source>
</reference>
<organism evidence="1">
    <name type="scientific">Rhizophagus irregularis</name>
    <dbReference type="NCBI Taxonomy" id="588596"/>
    <lineage>
        <taxon>Eukaryota</taxon>
        <taxon>Fungi</taxon>
        <taxon>Fungi incertae sedis</taxon>
        <taxon>Mucoromycota</taxon>
        <taxon>Glomeromycotina</taxon>
        <taxon>Glomeromycetes</taxon>
        <taxon>Glomerales</taxon>
        <taxon>Glomeraceae</taxon>
        <taxon>Rhizophagus</taxon>
    </lineage>
</organism>
<dbReference type="Gene3D" id="1.10.30.10">
    <property type="entry name" value="High mobility group box domain"/>
    <property type="match status" value="1"/>
</dbReference>